<name>A0A9X3SGI2_9ACTN</name>
<dbReference type="Proteomes" id="UP001140076">
    <property type="component" value="Unassembled WGS sequence"/>
</dbReference>
<feature type="transmembrane region" description="Helical" evidence="1">
    <location>
        <begin position="170"/>
        <end position="187"/>
    </location>
</feature>
<keyword evidence="3" id="KW-1185">Reference proteome</keyword>
<keyword evidence="1" id="KW-0472">Membrane</keyword>
<keyword evidence="1" id="KW-0812">Transmembrane</keyword>
<gene>
    <name evidence="2" type="ORF">LG943_07540</name>
</gene>
<protein>
    <submittedName>
        <fullName evidence="2">Uncharacterized protein</fullName>
    </submittedName>
</protein>
<evidence type="ECO:0000313" key="3">
    <source>
        <dbReference type="Proteomes" id="UP001140076"/>
    </source>
</evidence>
<dbReference type="EMBL" id="JAJAQC010000009">
    <property type="protein sequence ID" value="MDA0564179.1"/>
    <property type="molecule type" value="Genomic_DNA"/>
</dbReference>
<accession>A0A9X3SGI2</accession>
<evidence type="ECO:0000256" key="1">
    <source>
        <dbReference type="SAM" id="Phobius"/>
    </source>
</evidence>
<sequence>MTSLHGLPGSDRVPDLAGFPGRRIGGTALVAAPLLWCAGLVLRYLALRGGAFTDAQLRAFEAQPFMADAQLAAYEQSPLMATAAHALFAAGAMLLVPAFAALARVVAPRYPRLAAAGALLVVLGLLGRMYAAGVDAAAFALVDDLGLGPATATVNATYTDLAYGPWRVPVTAYFGQYAGVLLLAVGAHRSGVLSTGRTALLLLWGALWCGVLKEATLVDCAVAAAAAALVFAPLGARILRGRAPGRAVRPGEAPATAGSRLVSW</sequence>
<feature type="transmembrane region" description="Helical" evidence="1">
    <location>
        <begin position="221"/>
        <end position="239"/>
    </location>
</feature>
<comment type="caution">
    <text evidence="2">The sequence shown here is derived from an EMBL/GenBank/DDBJ whole genome shotgun (WGS) entry which is preliminary data.</text>
</comment>
<feature type="transmembrane region" description="Helical" evidence="1">
    <location>
        <begin position="199"/>
        <end position="215"/>
    </location>
</feature>
<reference evidence="2" key="1">
    <citation type="submission" date="2021-10" db="EMBL/GenBank/DDBJ databases">
        <title>Streptomonospora sp. nov., isolated from mangrove soil.</title>
        <authorList>
            <person name="Chen X."/>
            <person name="Ge X."/>
            <person name="Liu W."/>
        </authorList>
    </citation>
    <scope>NUCLEOTIDE SEQUENCE</scope>
    <source>
        <strain evidence="2">S1-112</strain>
    </source>
</reference>
<feature type="transmembrane region" description="Helical" evidence="1">
    <location>
        <begin position="113"/>
        <end position="131"/>
    </location>
</feature>
<proteinExistence type="predicted"/>
<organism evidence="2 3">
    <name type="scientific">Streptomonospora mangrovi</name>
    <dbReference type="NCBI Taxonomy" id="2883123"/>
    <lineage>
        <taxon>Bacteria</taxon>
        <taxon>Bacillati</taxon>
        <taxon>Actinomycetota</taxon>
        <taxon>Actinomycetes</taxon>
        <taxon>Streptosporangiales</taxon>
        <taxon>Nocardiopsidaceae</taxon>
        <taxon>Streptomonospora</taxon>
    </lineage>
</organism>
<keyword evidence="1" id="KW-1133">Transmembrane helix</keyword>
<evidence type="ECO:0000313" key="2">
    <source>
        <dbReference type="EMBL" id="MDA0564179.1"/>
    </source>
</evidence>
<feature type="transmembrane region" description="Helical" evidence="1">
    <location>
        <begin position="28"/>
        <end position="46"/>
    </location>
</feature>
<dbReference type="RefSeq" id="WP_270071467.1">
    <property type="nucleotide sequence ID" value="NZ_JAJAQC010000009.1"/>
</dbReference>
<feature type="transmembrane region" description="Helical" evidence="1">
    <location>
        <begin position="83"/>
        <end position="106"/>
    </location>
</feature>
<dbReference type="AlphaFoldDB" id="A0A9X3SGI2"/>